<dbReference type="PANTHER" id="PTHR48048">
    <property type="entry name" value="GLYCOSYLTRANSFERASE"/>
    <property type="match status" value="1"/>
</dbReference>
<dbReference type="Pfam" id="PF00201">
    <property type="entry name" value="UDPGT"/>
    <property type="match status" value="1"/>
</dbReference>
<dbReference type="FunFam" id="3.40.50.2000:FF:000060">
    <property type="entry name" value="Glycosyltransferase"/>
    <property type="match status" value="1"/>
</dbReference>
<proteinExistence type="evidence at transcript level"/>
<sequence>MSNTGNQEPRPHIALLPSAGMGHLNPLLRLTATLAARGCHVTVITPIPTFTAAESEHMDEFFSTYPNISRLKFQIVGDEPPSEFDPPIFLQWQSINRSGHILRPLLTALSPPITALFSDFVAGLCICPIADDLKIPNYFVVTSSARFFSLWALLPYINKSHDDEILIPGLSPFHISTIPPPFFNPNHLFTKLATSNAPLLSKAKGILLNTFDYFEPDTITAIRKGTVLSDLPQVFPIGPLKDYKFGKGNYPTWLDDQEEGSVVYVSFGSRTTLSRDQIRELGDGLERSGFPFLWVLKTSKEDEGELRDLLGDTFFEKTGKKGIVVKGWADQEAILAHPAIGGFVSHCGWNSVTETTRFGVPILAWPQHGDQRLNAEVVEKAGMGVWERDWGWQRERLIKGEEIGEKIEKWMTDEKSKTQAKKIRVEAKKALEANGSSEKALSDLITTVKKN</sequence>
<dbReference type="EMBL" id="OR267197">
    <property type="protein sequence ID" value="WME87919.1"/>
    <property type="molecule type" value="mRNA"/>
</dbReference>
<dbReference type="AlphaFoldDB" id="A0AA50S1U9"/>
<dbReference type="GO" id="GO:0035251">
    <property type="term" value="F:UDP-glucosyltransferase activity"/>
    <property type="evidence" value="ECO:0007669"/>
    <property type="project" value="InterPro"/>
</dbReference>
<dbReference type="SUPFAM" id="SSF53756">
    <property type="entry name" value="UDP-Glycosyltransferase/glycogen phosphorylase"/>
    <property type="match status" value="1"/>
</dbReference>
<accession>A0AA50S1U9</accession>
<dbReference type="PANTHER" id="PTHR48048:SF76">
    <property type="entry name" value="UDP-GLYCOSYLTRANSFERASE 708D1-LIKE"/>
    <property type="match status" value="1"/>
</dbReference>
<dbReference type="InterPro" id="IPR002213">
    <property type="entry name" value="UDP_glucos_trans"/>
</dbReference>
<gene>
    <name evidence="5" type="primary">UGT</name>
</gene>
<evidence type="ECO:0000256" key="3">
    <source>
        <dbReference type="ARBA" id="ARBA00022679"/>
    </source>
</evidence>
<keyword evidence="2" id="KW-0328">Glycosyltransferase</keyword>
<evidence type="ECO:0000256" key="4">
    <source>
        <dbReference type="ARBA" id="ARBA00023241"/>
    </source>
</evidence>
<organism evidence="5">
    <name type="scientific">Ardisia japonica</name>
    <dbReference type="NCBI Taxonomy" id="276775"/>
    <lineage>
        <taxon>Eukaryota</taxon>
        <taxon>Viridiplantae</taxon>
        <taxon>Streptophyta</taxon>
        <taxon>Embryophyta</taxon>
        <taxon>Tracheophyta</taxon>
        <taxon>Spermatophyta</taxon>
        <taxon>Magnoliopsida</taxon>
        <taxon>eudicotyledons</taxon>
        <taxon>Gunneridae</taxon>
        <taxon>Pentapetalae</taxon>
        <taxon>asterids</taxon>
        <taxon>Ericales</taxon>
        <taxon>Primulaceae</taxon>
        <taxon>Ardisia</taxon>
    </lineage>
</organism>
<reference evidence="5" key="1">
    <citation type="submission" date="2023-07" db="EMBL/GenBank/DDBJ databases">
        <title>Biosynthetic pathway of prescription bergenin from Bergenia purpurascens and Ardisia japonica.</title>
        <authorList>
            <person name="Liu X."/>
            <person name="Xiang G."/>
        </authorList>
    </citation>
    <scope>NUCLEOTIDE SEQUENCE</scope>
</reference>
<keyword evidence="3" id="KW-0808">Transferase</keyword>
<protein>
    <submittedName>
        <fullName evidence="5">C-glycosyltransferase</fullName>
    </submittedName>
</protein>
<dbReference type="GO" id="GO:0016138">
    <property type="term" value="P:glycoside biosynthetic process"/>
    <property type="evidence" value="ECO:0007669"/>
    <property type="project" value="UniProtKB-ARBA"/>
</dbReference>
<dbReference type="Gene3D" id="3.40.50.2000">
    <property type="entry name" value="Glycogen Phosphorylase B"/>
    <property type="match status" value="2"/>
</dbReference>
<evidence type="ECO:0000256" key="1">
    <source>
        <dbReference type="ARBA" id="ARBA00009995"/>
    </source>
</evidence>
<dbReference type="GO" id="GO:0009813">
    <property type="term" value="P:flavonoid biosynthetic process"/>
    <property type="evidence" value="ECO:0007669"/>
    <property type="project" value="UniProtKB-KW"/>
</dbReference>
<keyword evidence="4" id="KW-0284">Flavonoid biosynthesis</keyword>
<name>A0AA50S1U9_9ERIC</name>
<evidence type="ECO:0000313" key="5">
    <source>
        <dbReference type="EMBL" id="WME87919.1"/>
    </source>
</evidence>
<comment type="similarity">
    <text evidence="1">Belongs to the UDP-glycosyltransferase family.</text>
</comment>
<evidence type="ECO:0000256" key="2">
    <source>
        <dbReference type="ARBA" id="ARBA00022676"/>
    </source>
</evidence>
<dbReference type="InterPro" id="IPR050481">
    <property type="entry name" value="UDP-glycosyltransf_plant"/>
</dbReference>
<dbReference type="CDD" id="cd03784">
    <property type="entry name" value="GT1_Gtf-like"/>
    <property type="match status" value="1"/>
</dbReference>